<organism evidence="1 2">
    <name type="scientific">Parascaris equorum</name>
    <name type="common">Equine roundworm</name>
    <dbReference type="NCBI Taxonomy" id="6256"/>
    <lineage>
        <taxon>Eukaryota</taxon>
        <taxon>Metazoa</taxon>
        <taxon>Ecdysozoa</taxon>
        <taxon>Nematoda</taxon>
        <taxon>Chromadorea</taxon>
        <taxon>Rhabditida</taxon>
        <taxon>Spirurina</taxon>
        <taxon>Ascaridomorpha</taxon>
        <taxon>Ascaridoidea</taxon>
        <taxon>Ascarididae</taxon>
        <taxon>Parascaris</taxon>
    </lineage>
</organism>
<proteinExistence type="predicted"/>
<keyword evidence="1" id="KW-1185">Reference proteome</keyword>
<accession>A0A914RPW2</accession>
<dbReference type="Proteomes" id="UP000887564">
    <property type="component" value="Unplaced"/>
</dbReference>
<evidence type="ECO:0000313" key="2">
    <source>
        <dbReference type="WBParaSite" id="PEQ_0000838701-mRNA-1"/>
    </source>
</evidence>
<name>A0A914RPW2_PAREQ</name>
<sequence length="78" mass="9081">MNTKQRPIYSSALLHRLFGSKSRADSELFNKENDGANLTKRWRRPVSAVFSQAFHRLSSTSIYNKRVRFILLLTIILL</sequence>
<dbReference type="AlphaFoldDB" id="A0A914RPW2"/>
<reference evidence="2" key="1">
    <citation type="submission" date="2022-11" db="UniProtKB">
        <authorList>
            <consortium name="WormBaseParasite"/>
        </authorList>
    </citation>
    <scope>IDENTIFICATION</scope>
</reference>
<protein>
    <submittedName>
        <fullName evidence="2">Uncharacterized protein</fullName>
    </submittedName>
</protein>
<evidence type="ECO:0000313" key="1">
    <source>
        <dbReference type="Proteomes" id="UP000887564"/>
    </source>
</evidence>
<dbReference type="WBParaSite" id="PEQ_0000838701-mRNA-1">
    <property type="protein sequence ID" value="PEQ_0000838701-mRNA-1"/>
    <property type="gene ID" value="PEQ_0000838701"/>
</dbReference>